<evidence type="ECO:0000313" key="2">
    <source>
        <dbReference type="EMBL" id="AFJ02084.1"/>
    </source>
</evidence>
<dbReference type="Proteomes" id="UP000009145">
    <property type="component" value="Chromosome"/>
</dbReference>
<organism evidence="2 3">
    <name type="scientific">Methylophaga frappieri (strain ATCC BAA-2434 / DSM 25690 / JAM7)</name>
    <dbReference type="NCBI Taxonomy" id="754477"/>
    <lineage>
        <taxon>Bacteria</taxon>
        <taxon>Pseudomonadati</taxon>
        <taxon>Pseudomonadota</taxon>
        <taxon>Gammaproteobacteria</taxon>
        <taxon>Thiotrichales</taxon>
        <taxon>Piscirickettsiaceae</taxon>
        <taxon>Methylophaga</taxon>
    </lineage>
</organism>
<dbReference type="RefSeq" id="WP_014703505.1">
    <property type="nucleotide sequence ID" value="NC_017856.1"/>
</dbReference>
<dbReference type="Pfam" id="PF10604">
    <property type="entry name" value="Polyketide_cyc2"/>
    <property type="match status" value="1"/>
</dbReference>
<dbReference type="AlphaFoldDB" id="I1YGP1"/>
<dbReference type="OrthoDB" id="1364128at2"/>
<proteinExistence type="predicted"/>
<feature type="signal peptide" evidence="1">
    <location>
        <begin position="1"/>
        <end position="21"/>
    </location>
</feature>
<dbReference type="SUPFAM" id="SSF55961">
    <property type="entry name" value="Bet v1-like"/>
    <property type="match status" value="1"/>
</dbReference>
<dbReference type="STRING" id="754477.Q7C_915"/>
<keyword evidence="1" id="KW-0732">Signal</keyword>
<dbReference type="eggNOG" id="COG3427">
    <property type="taxonomic scope" value="Bacteria"/>
</dbReference>
<evidence type="ECO:0000313" key="3">
    <source>
        <dbReference type="Proteomes" id="UP000009145"/>
    </source>
</evidence>
<accession>I1YGP1</accession>
<dbReference type="InterPro" id="IPR019587">
    <property type="entry name" value="Polyketide_cyclase/dehydratase"/>
</dbReference>
<dbReference type="KEGG" id="mec:Q7C_915"/>
<dbReference type="Gene3D" id="3.30.530.20">
    <property type="match status" value="1"/>
</dbReference>
<name>I1YGP1_METFJ</name>
<dbReference type="HOGENOM" id="CLU_106645_0_0_6"/>
<dbReference type="EMBL" id="CP003380">
    <property type="protein sequence ID" value="AFJ02084.1"/>
    <property type="molecule type" value="Genomic_DNA"/>
</dbReference>
<feature type="chain" id="PRO_5003654434" evidence="1">
    <location>
        <begin position="22"/>
        <end position="188"/>
    </location>
</feature>
<sequence precursor="true">MNALFKSLLTGLLLLPAVVFAHGASRLQVEETILINASPETVWAAIKDFDSLHKWHPAIEATEATGGNEKGATRVLTLKGGATINETLKKFDDASMTYMYQIDEISVVDQIEYEGHSFDVPAVPVSKYKSWVTVEAEGDRTKVTWLAKFFRAYTGKHHEPESLNDDTAITAISEFYKSGLQNLKSSVE</sequence>
<dbReference type="InterPro" id="IPR023393">
    <property type="entry name" value="START-like_dom_sf"/>
</dbReference>
<keyword evidence="3" id="KW-1185">Reference proteome</keyword>
<dbReference type="PANTHER" id="PTHR39332:SF7">
    <property type="entry name" value="SRPBCC FAMILY PROTEIN"/>
    <property type="match status" value="1"/>
</dbReference>
<gene>
    <name evidence="2" type="ordered locus">Q7C_915</name>
</gene>
<dbReference type="PANTHER" id="PTHR39332">
    <property type="entry name" value="BLL4707 PROTEIN"/>
    <property type="match status" value="1"/>
</dbReference>
<reference evidence="2 3" key="1">
    <citation type="journal article" date="2012" name="J. Bacteriol.">
        <title>Complete genome sequences of Methylophaga sp. strain JAM1 and Methylophaga sp. strain JAM7.</title>
        <authorList>
            <person name="Villeneuve C."/>
            <person name="Martineau C."/>
            <person name="Mauffrey F."/>
            <person name="Villemur R."/>
        </authorList>
    </citation>
    <scope>NUCLEOTIDE SEQUENCE [LARGE SCALE GENOMIC DNA]</scope>
    <source>
        <strain evidence="2 3">JAM7</strain>
    </source>
</reference>
<protein>
    <submittedName>
        <fullName evidence="2">MxaD gene product</fullName>
    </submittedName>
</protein>
<dbReference type="CDD" id="cd07821">
    <property type="entry name" value="PYR_PYL_RCAR_like"/>
    <property type="match status" value="1"/>
</dbReference>
<dbReference type="PATRIC" id="fig|754477.3.peg.904"/>
<evidence type="ECO:0000256" key="1">
    <source>
        <dbReference type="SAM" id="SignalP"/>
    </source>
</evidence>